<protein>
    <recommendedName>
        <fullName evidence="12">Cytochrome b-c1 complex subunit 8</fullName>
    </recommendedName>
</protein>
<keyword evidence="3" id="KW-0813">Transport</keyword>
<dbReference type="PANTHER" id="PTHR34559:SF1">
    <property type="entry name" value="OS06G0175900 PROTEIN"/>
    <property type="match status" value="1"/>
</dbReference>
<evidence type="ECO:0000256" key="1">
    <source>
        <dbReference type="ARBA" id="ARBA00004434"/>
    </source>
</evidence>
<dbReference type="GO" id="GO:0006122">
    <property type="term" value="P:mitochondrial electron transport, ubiquinol to cytochrome c"/>
    <property type="evidence" value="ECO:0007669"/>
    <property type="project" value="InterPro"/>
</dbReference>
<dbReference type="SUPFAM" id="SSF81508">
    <property type="entry name" value="Ubiquinone-binding protein QP-C of cytochrome bc1 complex (Ubiquinol-cytochrome c reductase)"/>
    <property type="match status" value="1"/>
</dbReference>
<gene>
    <name evidence="11" type="ORF">PPRO1471_LOCUS3297</name>
</gene>
<dbReference type="GO" id="GO:0005743">
    <property type="term" value="C:mitochondrial inner membrane"/>
    <property type="evidence" value="ECO:0007669"/>
    <property type="project" value="UniProtKB-SubCell"/>
</dbReference>
<keyword evidence="5" id="KW-0812">Transmembrane</keyword>
<dbReference type="PANTHER" id="PTHR34559">
    <property type="entry name" value="CYTOCHROME B-C1 COMPLEX SUBUNIT 8"/>
    <property type="match status" value="1"/>
</dbReference>
<evidence type="ECO:0000256" key="9">
    <source>
        <dbReference type="ARBA" id="ARBA00023128"/>
    </source>
</evidence>
<evidence type="ECO:0000256" key="5">
    <source>
        <dbReference type="ARBA" id="ARBA00022692"/>
    </source>
</evidence>
<name>A0A7S2F6R0_9CHLO</name>
<keyword evidence="4" id="KW-0679">Respiratory chain</keyword>
<evidence type="ECO:0000256" key="7">
    <source>
        <dbReference type="ARBA" id="ARBA00022982"/>
    </source>
</evidence>
<keyword evidence="7" id="KW-0249">Electron transport</keyword>
<keyword evidence="10" id="KW-0472">Membrane</keyword>
<keyword evidence="6" id="KW-0999">Mitochondrion inner membrane</keyword>
<dbReference type="Gene3D" id="1.20.5.210">
    <property type="entry name" value="Cytochrome b-c1 complex subunit 8"/>
    <property type="match status" value="1"/>
</dbReference>
<keyword evidence="9" id="KW-0496">Mitochondrion</keyword>
<dbReference type="AlphaFoldDB" id="A0A7S2F6R0"/>
<reference evidence="11" key="1">
    <citation type="submission" date="2021-01" db="EMBL/GenBank/DDBJ databases">
        <authorList>
            <person name="Corre E."/>
            <person name="Pelletier E."/>
            <person name="Niang G."/>
            <person name="Scheremetjew M."/>
            <person name="Finn R."/>
            <person name="Kale V."/>
            <person name="Holt S."/>
            <person name="Cochrane G."/>
            <person name="Meng A."/>
            <person name="Brown T."/>
            <person name="Cohen L."/>
        </authorList>
    </citation>
    <scope>NUCLEOTIDE SEQUENCE</scope>
    <source>
        <strain evidence="11">RCC733</strain>
    </source>
</reference>
<comment type="subcellular location">
    <subcellularLocation>
        <location evidence="1">Mitochondrion inner membrane</location>
        <topology evidence="1">Single-pass membrane protein</topology>
    </subcellularLocation>
</comment>
<dbReference type="Pfam" id="PF10890">
    <property type="entry name" value="Cyt_b-c1_8"/>
    <property type="match status" value="1"/>
</dbReference>
<comment type="similarity">
    <text evidence="2">Belongs to the UQCRQ/QCR8 family.</text>
</comment>
<evidence type="ECO:0000313" key="11">
    <source>
        <dbReference type="EMBL" id="CAD9375105.1"/>
    </source>
</evidence>
<sequence>MRRPSFFSAHCRRCGVLSSLLHTHTHIHTMGKTPFRLRMVQYMLSPNEQNVLGGLVKDLPSTIQKKISDNFFEITAFCLVPGFGTYYYAKSTVEKEKIAHRY</sequence>
<dbReference type="InterPro" id="IPR020101">
    <property type="entry name" value="Cyt_b-c1_8-plants"/>
</dbReference>
<evidence type="ECO:0000256" key="3">
    <source>
        <dbReference type="ARBA" id="ARBA00022448"/>
    </source>
</evidence>
<organism evidence="11">
    <name type="scientific">Pycnococcus provasolii</name>
    <dbReference type="NCBI Taxonomy" id="41880"/>
    <lineage>
        <taxon>Eukaryota</taxon>
        <taxon>Viridiplantae</taxon>
        <taxon>Chlorophyta</taxon>
        <taxon>Pseudoscourfieldiophyceae</taxon>
        <taxon>Pseudoscourfieldiales</taxon>
        <taxon>Pycnococcaceae</taxon>
        <taxon>Pycnococcus</taxon>
    </lineage>
</organism>
<evidence type="ECO:0000256" key="8">
    <source>
        <dbReference type="ARBA" id="ARBA00022989"/>
    </source>
</evidence>
<dbReference type="InterPro" id="IPR036642">
    <property type="entry name" value="Cyt_bc1_su8_sf"/>
</dbReference>
<proteinExistence type="inferred from homology"/>
<evidence type="ECO:0000256" key="10">
    <source>
        <dbReference type="ARBA" id="ARBA00023136"/>
    </source>
</evidence>
<evidence type="ECO:0008006" key="12">
    <source>
        <dbReference type="Google" id="ProtNLM"/>
    </source>
</evidence>
<dbReference type="EMBL" id="HBGR01004912">
    <property type="protein sequence ID" value="CAD9375105.1"/>
    <property type="molecule type" value="Transcribed_RNA"/>
</dbReference>
<evidence type="ECO:0000256" key="4">
    <source>
        <dbReference type="ARBA" id="ARBA00022660"/>
    </source>
</evidence>
<dbReference type="GO" id="GO:0045275">
    <property type="term" value="C:respiratory chain complex III"/>
    <property type="evidence" value="ECO:0007669"/>
    <property type="project" value="InterPro"/>
</dbReference>
<keyword evidence="8" id="KW-1133">Transmembrane helix</keyword>
<evidence type="ECO:0000256" key="6">
    <source>
        <dbReference type="ARBA" id="ARBA00022792"/>
    </source>
</evidence>
<accession>A0A7S2F6R0</accession>
<evidence type="ECO:0000256" key="2">
    <source>
        <dbReference type="ARBA" id="ARBA00007668"/>
    </source>
</evidence>